<dbReference type="AlphaFoldDB" id="A0A5A7PWX4"/>
<dbReference type="Proteomes" id="UP000325081">
    <property type="component" value="Unassembled WGS sequence"/>
</dbReference>
<dbReference type="EMBL" id="BKCP01005294">
    <property type="protein sequence ID" value="GER37186.1"/>
    <property type="molecule type" value="Genomic_DNA"/>
</dbReference>
<keyword evidence="2" id="KW-1185">Reference proteome</keyword>
<proteinExistence type="predicted"/>
<comment type="caution">
    <text evidence="1">The sequence shown here is derived from an EMBL/GenBank/DDBJ whole genome shotgun (WGS) entry which is preliminary data.</text>
</comment>
<dbReference type="OrthoDB" id="1934635at2759"/>
<organism evidence="1 2">
    <name type="scientific">Striga asiatica</name>
    <name type="common">Asiatic witchweed</name>
    <name type="synonym">Buchnera asiatica</name>
    <dbReference type="NCBI Taxonomy" id="4170"/>
    <lineage>
        <taxon>Eukaryota</taxon>
        <taxon>Viridiplantae</taxon>
        <taxon>Streptophyta</taxon>
        <taxon>Embryophyta</taxon>
        <taxon>Tracheophyta</taxon>
        <taxon>Spermatophyta</taxon>
        <taxon>Magnoliopsida</taxon>
        <taxon>eudicotyledons</taxon>
        <taxon>Gunneridae</taxon>
        <taxon>Pentapetalae</taxon>
        <taxon>asterids</taxon>
        <taxon>lamiids</taxon>
        <taxon>Lamiales</taxon>
        <taxon>Orobanchaceae</taxon>
        <taxon>Buchnereae</taxon>
        <taxon>Striga</taxon>
    </lineage>
</organism>
<gene>
    <name evidence="1" type="ORF">STAS_13579</name>
</gene>
<name>A0A5A7PWX4_STRAF</name>
<reference evidence="2" key="1">
    <citation type="journal article" date="2019" name="Curr. Biol.">
        <title>Genome Sequence of Striga asiatica Provides Insight into the Evolution of Plant Parasitism.</title>
        <authorList>
            <person name="Yoshida S."/>
            <person name="Kim S."/>
            <person name="Wafula E.K."/>
            <person name="Tanskanen J."/>
            <person name="Kim Y.M."/>
            <person name="Honaas L."/>
            <person name="Yang Z."/>
            <person name="Spallek T."/>
            <person name="Conn C.E."/>
            <person name="Ichihashi Y."/>
            <person name="Cheong K."/>
            <person name="Cui S."/>
            <person name="Der J.P."/>
            <person name="Gundlach H."/>
            <person name="Jiao Y."/>
            <person name="Hori C."/>
            <person name="Ishida J.K."/>
            <person name="Kasahara H."/>
            <person name="Kiba T."/>
            <person name="Kim M.S."/>
            <person name="Koo N."/>
            <person name="Laohavisit A."/>
            <person name="Lee Y.H."/>
            <person name="Lumba S."/>
            <person name="McCourt P."/>
            <person name="Mortimer J.C."/>
            <person name="Mutuku J.M."/>
            <person name="Nomura T."/>
            <person name="Sasaki-Sekimoto Y."/>
            <person name="Seto Y."/>
            <person name="Wang Y."/>
            <person name="Wakatake T."/>
            <person name="Sakakibara H."/>
            <person name="Demura T."/>
            <person name="Yamaguchi S."/>
            <person name="Yoneyama K."/>
            <person name="Manabe R.I."/>
            <person name="Nelson D.C."/>
            <person name="Schulman A.H."/>
            <person name="Timko M.P."/>
            <person name="dePamphilis C.W."/>
            <person name="Choi D."/>
            <person name="Shirasu K."/>
        </authorList>
    </citation>
    <scope>NUCLEOTIDE SEQUENCE [LARGE SCALE GENOMIC DNA]</scope>
    <source>
        <strain evidence="2">cv. UVA1</strain>
    </source>
</reference>
<accession>A0A5A7PWX4</accession>
<protein>
    <submittedName>
        <fullName evidence="1">Beta glucosidase 11</fullName>
    </submittedName>
</protein>
<evidence type="ECO:0000313" key="1">
    <source>
        <dbReference type="EMBL" id="GER37186.1"/>
    </source>
</evidence>
<evidence type="ECO:0000313" key="2">
    <source>
        <dbReference type="Proteomes" id="UP000325081"/>
    </source>
</evidence>
<sequence>MGATGGGMGQGAAPARFLGSGGPYQRAVGGGGQQLSPTASHTVAGLRCFGCGEVGHRQAVYPKNTATRALFTEEALDVVTGEGYGGPPVYDVEPGEVEEYVGRDVDTTLNL</sequence>